<evidence type="ECO:0000313" key="1">
    <source>
        <dbReference type="EMBL" id="NYY95802.1"/>
    </source>
</evidence>
<protein>
    <submittedName>
        <fullName evidence="1">Uncharacterized protein</fullName>
    </submittedName>
</protein>
<dbReference type="EMBL" id="CP088280">
    <property type="protein sequence ID" value="UGX97404.1"/>
    <property type="molecule type" value="Genomic_DNA"/>
</dbReference>
<evidence type="ECO:0000313" key="2">
    <source>
        <dbReference type="EMBL" id="UGX97404.1"/>
    </source>
</evidence>
<reference evidence="1" key="2">
    <citation type="submission" date="2020-06" db="EMBL/GenBank/DDBJ databases">
        <title>Whole Genome Sequence of Bradyrhizobium sp. Strain 323S2.</title>
        <authorList>
            <person name="Bromfield E.S.P."/>
        </authorList>
    </citation>
    <scope>NUCLEOTIDE SEQUENCE [LARGE SCALE GENOMIC DNA]</scope>
    <source>
        <strain evidence="1">323S2</strain>
    </source>
</reference>
<name>A0A7Z0QLZ5_9BRAD</name>
<evidence type="ECO:0000313" key="3">
    <source>
        <dbReference type="Proteomes" id="UP000564836"/>
    </source>
</evidence>
<dbReference type="RefSeq" id="WP_166342176.1">
    <property type="nucleotide sequence ID" value="NZ_CP088280.1"/>
</dbReference>
<proteinExistence type="predicted"/>
<dbReference type="EMBL" id="JACBFH010000001">
    <property type="protein sequence ID" value="NYY95802.1"/>
    <property type="molecule type" value="Genomic_DNA"/>
</dbReference>
<reference evidence="2 3" key="3">
    <citation type="journal article" date="2022" name="Int. J. Syst. Evol. Microbiol.">
        <title>Strains of Bradyrhizobium barranii sp. nov. associated with legumes native to Canada are symbionts of soybeans and belong to different subspecies (subsp. barranii subsp. nov. and subsp. apii subsp. nov.) and symbiovars (sv. glycinearum and sv. septentrionale).</title>
        <authorList>
            <person name="Bromfield E.S.P."/>
            <person name="Cloutier S."/>
            <person name="Wasai-Hara S."/>
            <person name="Minamisawa K."/>
        </authorList>
    </citation>
    <scope>NUCLEOTIDE SEQUENCE [LARGE SCALE GENOMIC DNA]</scope>
    <source>
        <strain evidence="2 3">323S2</strain>
    </source>
</reference>
<dbReference type="AlphaFoldDB" id="A0A7Z0QLZ5"/>
<organism evidence="1">
    <name type="scientific">Bradyrhizobium barranii subsp. barranii</name>
    <dbReference type="NCBI Taxonomy" id="2823807"/>
    <lineage>
        <taxon>Bacteria</taxon>
        <taxon>Pseudomonadati</taxon>
        <taxon>Pseudomonadota</taxon>
        <taxon>Alphaproteobacteria</taxon>
        <taxon>Hyphomicrobiales</taxon>
        <taxon>Nitrobacteraceae</taxon>
        <taxon>Bradyrhizobium</taxon>
        <taxon>Bradyrhizobium barranii</taxon>
    </lineage>
</organism>
<accession>A0A7Z0QLZ5</accession>
<gene>
    <name evidence="2" type="ORF">G6321_00020640</name>
    <name evidence="1" type="ORF">G6321_47565</name>
</gene>
<sequence>MLILPFRRIIPSAFPPVTPGSMAWTTPGTYTFTVPAHRNFNYDVRGAGGGGQGPGGMTIVTPPFGMTFNPGGTGGTGGTSQVYLQQNPALLNVIGYGGQGGANQAAGAAGTAQGGDQNITGGGVAGGAGGYLASGDSPVQSGYGGYGARATRSHLRGIILMGQTLVINVGTGGAPGDYGANSTPFNFAQSPGAYGSNGAVYISWS</sequence>
<reference evidence="2 3" key="1">
    <citation type="journal article" date="2017" name="Syst. Appl. Microbiol.">
        <title>Soybeans inoculated with root zone soils of Canadian native legumes harbour diverse and novel Bradyrhizobium spp. that possess agricultural potential.</title>
        <authorList>
            <person name="Bromfield E.S.P."/>
            <person name="Cloutier S."/>
            <person name="Tambong J.T."/>
            <person name="Tran Thi T.V."/>
        </authorList>
    </citation>
    <scope>NUCLEOTIDE SEQUENCE [LARGE SCALE GENOMIC DNA]</scope>
    <source>
        <strain evidence="2 3">323S2</strain>
    </source>
</reference>
<dbReference type="Proteomes" id="UP000564836">
    <property type="component" value="Chromosome"/>
</dbReference>